<dbReference type="AlphaFoldDB" id="A0A5J6LE72"/>
<dbReference type="GO" id="GO:0008652">
    <property type="term" value="P:amino acid biosynthetic process"/>
    <property type="evidence" value="ECO:0007669"/>
    <property type="project" value="InterPro"/>
</dbReference>
<sequence length="338" mass="35688">MSAFMSVVVAVTGVSTLLGENLLEILESRAFPVARLVLTDPGEVTGRSVMFSGHATRVVSADTADFSGVELVFNCQPDALPEQFSVSQLSANVCVIDLCPDIDVAQTAACIVPEVNSELIGSGRSGYYVSPLPAVVAAAAVLASLHQRFKLLRLNIISLSSVAEAGKKGVEALASETAKLLNGRDAEADFFGQQIAFNLLPLTGQVTASGATDSETQISTQLRRVLDDEQLEVAVSSLQLPLFYGQNVVLHAECQFPVDLNEAQSLLSQAPGVSCIADQICSAVADAAGKDEVFVSRLRTEPDNNCGVMLFAVTDSMRKGGALNAIQIAEQVFTQLDH</sequence>
<dbReference type="CDD" id="cd17894">
    <property type="entry name" value="ASADH_USG1_N"/>
    <property type="match status" value="1"/>
</dbReference>
<dbReference type="PIRSF" id="PIRSF000148">
    <property type="entry name" value="ASA_dh"/>
    <property type="match status" value="1"/>
</dbReference>
<organism evidence="3 4">
    <name type="scientific">Nitrincola iocasae</name>
    <dbReference type="NCBI Taxonomy" id="2614693"/>
    <lineage>
        <taxon>Bacteria</taxon>
        <taxon>Pseudomonadati</taxon>
        <taxon>Pseudomonadota</taxon>
        <taxon>Gammaproteobacteria</taxon>
        <taxon>Oceanospirillales</taxon>
        <taxon>Oceanospirillaceae</taxon>
        <taxon>Nitrincola</taxon>
    </lineage>
</organism>
<proteinExistence type="inferred from homology"/>
<evidence type="ECO:0000313" key="4">
    <source>
        <dbReference type="Proteomes" id="UP000325606"/>
    </source>
</evidence>
<dbReference type="GO" id="GO:0046983">
    <property type="term" value="F:protein dimerization activity"/>
    <property type="evidence" value="ECO:0007669"/>
    <property type="project" value="InterPro"/>
</dbReference>
<dbReference type="EMBL" id="CP044222">
    <property type="protein sequence ID" value="QEW06989.1"/>
    <property type="molecule type" value="Genomic_DNA"/>
</dbReference>
<dbReference type="Pfam" id="PF02774">
    <property type="entry name" value="Semialdhyde_dhC"/>
    <property type="match status" value="1"/>
</dbReference>
<name>A0A5J6LE72_9GAMM</name>
<dbReference type="Gene3D" id="3.40.50.720">
    <property type="entry name" value="NAD(P)-binding Rossmann-like Domain"/>
    <property type="match status" value="1"/>
</dbReference>
<dbReference type="KEGG" id="nik:F5I99_10970"/>
<accession>A0A5J6LE72</accession>
<dbReference type="Proteomes" id="UP000325606">
    <property type="component" value="Chromosome"/>
</dbReference>
<dbReference type="InterPro" id="IPR000534">
    <property type="entry name" value="Semialdehyde_DH_NAD-bd"/>
</dbReference>
<dbReference type="InterPro" id="IPR012280">
    <property type="entry name" value="Semialdhyde_DH_dimer_dom"/>
</dbReference>
<dbReference type="GO" id="GO:0051287">
    <property type="term" value="F:NAD binding"/>
    <property type="evidence" value="ECO:0007669"/>
    <property type="project" value="InterPro"/>
</dbReference>
<reference evidence="3 4" key="1">
    <citation type="submission" date="2019-09" db="EMBL/GenBank/DDBJ databases">
        <title>Nitrincola iocasae sp. nov., a bacterium isolated from the sediment collected at a cold seep field in South China Sea.</title>
        <authorList>
            <person name="Zhang H."/>
            <person name="Wang H."/>
            <person name="Li C."/>
        </authorList>
    </citation>
    <scope>NUCLEOTIDE SEQUENCE [LARGE SCALE GENOMIC DNA]</scope>
    <source>
        <strain evidence="3 4">KXZD1103</strain>
    </source>
</reference>
<evidence type="ECO:0000256" key="1">
    <source>
        <dbReference type="ARBA" id="ARBA00010584"/>
    </source>
</evidence>
<comment type="similarity">
    <text evidence="1">Belongs to the aspartate-semialdehyde dehydrogenase family.</text>
</comment>
<feature type="domain" description="Semialdehyde dehydrogenase NAD-binding" evidence="2">
    <location>
        <begin position="8"/>
        <end position="123"/>
    </location>
</feature>
<dbReference type="PANTHER" id="PTHR46278">
    <property type="entry name" value="DEHYDROGENASE, PUTATIVE-RELATED"/>
    <property type="match status" value="1"/>
</dbReference>
<dbReference type="InterPro" id="IPR036291">
    <property type="entry name" value="NAD(P)-bd_dom_sf"/>
</dbReference>
<evidence type="ECO:0000259" key="2">
    <source>
        <dbReference type="SMART" id="SM00859"/>
    </source>
</evidence>
<dbReference type="SUPFAM" id="SSF51735">
    <property type="entry name" value="NAD(P)-binding Rossmann-fold domains"/>
    <property type="match status" value="1"/>
</dbReference>
<dbReference type="Gene3D" id="3.30.360.10">
    <property type="entry name" value="Dihydrodipicolinate Reductase, domain 2"/>
    <property type="match status" value="1"/>
</dbReference>
<dbReference type="SMART" id="SM00859">
    <property type="entry name" value="Semialdhyde_dh"/>
    <property type="match status" value="1"/>
</dbReference>
<dbReference type="Pfam" id="PF01118">
    <property type="entry name" value="Semialdhyde_dh"/>
    <property type="match status" value="1"/>
</dbReference>
<dbReference type="SUPFAM" id="SSF55347">
    <property type="entry name" value="Glyceraldehyde-3-phosphate dehydrogenase-like, C-terminal domain"/>
    <property type="match status" value="1"/>
</dbReference>
<gene>
    <name evidence="3" type="ORF">F5I99_10970</name>
</gene>
<evidence type="ECO:0000313" key="3">
    <source>
        <dbReference type="EMBL" id="QEW06989.1"/>
    </source>
</evidence>
<protein>
    <submittedName>
        <fullName evidence="3">N-acetyl-gamma-glutamyl-phosphate reductase</fullName>
    </submittedName>
</protein>
<dbReference type="GO" id="GO:0016620">
    <property type="term" value="F:oxidoreductase activity, acting on the aldehyde or oxo group of donors, NAD or NADP as acceptor"/>
    <property type="evidence" value="ECO:0007669"/>
    <property type="project" value="InterPro"/>
</dbReference>
<keyword evidence="4" id="KW-1185">Reference proteome</keyword>
<dbReference type="CDD" id="cd18129">
    <property type="entry name" value="ASADH_C_USG1_like"/>
    <property type="match status" value="1"/>
</dbReference>
<dbReference type="PANTHER" id="PTHR46278:SF2">
    <property type="entry name" value="ASPARTATE-SEMIALDEHYDE DEHYDROGENASE"/>
    <property type="match status" value="1"/>
</dbReference>